<proteinExistence type="predicted"/>
<reference evidence="3" key="1">
    <citation type="submission" date="2017-03" db="EMBL/GenBank/DDBJ databases">
        <authorList>
            <person name="Monnet C."/>
        </authorList>
    </citation>
    <scope>NUCLEOTIDE SEQUENCE [LARGE SCALE GENOMIC DNA]</scope>
    <source>
        <strain evidence="3">P10</strain>
    </source>
</reference>
<dbReference type="EMBL" id="FXZE01000015">
    <property type="protein sequence ID" value="SMX96937.1"/>
    <property type="molecule type" value="Genomic_DNA"/>
</dbReference>
<sequence>MTTVSDEDEFNNAESVDSSDLDSTEADSTEGTGDDDLDELLGRLTDPDQIMSETSSYQDPLLSGMSGPEYPAWLGLRWREIPEELQQEAWVGLRRWVDWLIAEFKIPAAIIPNCWFRHSEIVAELHAAMNLEYKTWEEKAPTVNAMWMWLPQLQSMLEYRLRPMVKELGSCGKGEHREPVVETRDYDEDLWEQTVFTRRSTATIDRPAVDEDPSFGRVRLITDEGELIGESDIFGVGPVRTAACASRVELDGESIAGANDFSVTVTATHVPAGGSFVWEEAATPEGPWGVPDDEENAPEPPVSG</sequence>
<gene>
    <name evidence="2" type="ORF">BANT10_02886</name>
</gene>
<dbReference type="AlphaFoldDB" id="A0A2H1KAV2"/>
<dbReference type="Proteomes" id="UP000234342">
    <property type="component" value="Unassembled WGS sequence"/>
</dbReference>
<accession>A0A2H1KAV2</accession>
<evidence type="ECO:0008006" key="4">
    <source>
        <dbReference type="Google" id="ProtNLM"/>
    </source>
</evidence>
<feature type="region of interest" description="Disordered" evidence="1">
    <location>
        <begin position="1"/>
        <end position="41"/>
    </location>
</feature>
<evidence type="ECO:0000313" key="2">
    <source>
        <dbReference type="EMBL" id="SMX96937.1"/>
    </source>
</evidence>
<organism evidence="2 3">
    <name type="scientific">Brevibacterium antiquum</name>
    <dbReference type="NCBI Taxonomy" id="234835"/>
    <lineage>
        <taxon>Bacteria</taxon>
        <taxon>Bacillati</taxon>
        <taxon>Actinomycetota</taxon>
        <taxon>Actinomycetes</taxon>
        <taxon>Micrococcales</taxon>
        <taxon>Brevibacteriaceae</taxon>
        <taxon>Brevibacterium</taxon>
    </lineage>
</organism>
<evidence type="ECO:0000256" key="1">
    <source>
        <dbReference type="SAM" id="MobiDB-lite"/>
    </source>
</evidence>
<feature type="region of interest" description="Disordered" evidence="1">
    <location>
        <begin position="281"/>
        <end position="304"/>
    </location>
</feature>
<keyword evidence="3" id="KW-1185">Reference proteome</keyword>
<protein>
    <recommendedName>
        <fullName evidence="4">DUF4913 domain-containing protein</fullName>
    </recommendedName>
</protein>
<name>A0A2H1KAV2_9MICO</name>
<evidence type="ECO:0000313" key="3">
    <source>
        <dbReference type="Proteomes" id="UP000234342"/>
    </source>
</evidence>
<feature type="compositionally biased region" description="Acidic residues" evidence="1">
    <location>
        <begin position="1"/>
        <end position="39"/>
    </location>
</feature>